<dbReference type="EMBL" id="JAMKFB020000004">
    <property type="protein sequence ID" value="KAL0196179.1"/>
    <property type="molecule type" value="Genomic_DNA"/>
</dbReference>
<feature type="compositionally biased region" description="Polar residues" evidence="1">
    <location>
        <begin position="220"/>
        <end position="235"/>
    </location>
</feature>
<protein>
    <submittedName>
        <fullName evidence="2">Uncharacterized protein</fullName>
    </submittedName>
</protein>
<feature type="region of interest" description="Disordered" evidence="1">
    <location>
        <begin position="117"/>
        <end position="235"/>
    </location>
</feature>
<gene>
    <name evidence="2" type="ORF">M9458_009751</name>
</gene>
<evidence type="ECO:0000313" key="3">
    <source>
        <dbReference type="Proteomes" id="UP001529510"/>
    </source>
</evidence>
<dbReference type="AlphaFoldDB" id="A0ABD0RCK4"/>
<keyword evidence="3" id="KW-1185">Reference proteome</keyword>
<feature type="compositionally biased region" description="Basic and acidic residues" evidence="1">
    <location>
        <begin position="45"/>
        <end position="56"/>
    </location>
</feature>
<feature type="non-terminal residue" evidence="2">
    <location>
        <position position="235"/>
    </location>
</feature>
<name>A0ABD0RCK4_CIRMR</name>
<accession>A0ABD0RCK4</accession>
<comment type="caution">
    <text evidence="2">The sequence shown here is derived from an EMBL/GenBank/DDBJ whole genome shotgun (WGS) entry which is preliminary data.</text>
</comment>
<feature type="region of interest" description="Disordered" evidence="1">
    <location>
        <begin position="1"/>
        <end position="72"/>
    </location>
</feature>
<evidence type="ECO:0000313" key="2">
    <source>
        <dbReference type="EMBL" id="KAL0196179.1"/>
    </source>
</evidence>
<feature type="compositionally biased region" description="Basic and acidic residues" evidence="1">
    <location>
        <begin position="162"/>
        <end position="175"/>
    </location>
</feature>
<proteinExistence type="predicted"/>
<feature type="compositionally biased region" description="Low complexity" evidence="1">
    <location>
        <begin position="35"/>
        <end position="44"/>
    </location>
</feature>
<organism evidence="2 3">
    <name type="scientific">Cirrhinus mrigala</name>
    <name type="common">Mrigala</name>
    <dbReference type="NCBI Taxonomy" id="683832"/>
    <lineage>
        <taxon>Eukaryota</taxon>
        <taxon>Metazoa</taxon>
        <taxon>Chordata</taxon>
        <taxon>Craniata</taxon>
        <taxon>Vertebrata</taxon>
        <taxon>Euteleostomi</taxon>
        <taxon>Actinopterygii</taxon>
        <taxon>Neopterygii</taxon>
        <taxon>Teleostei</taxon>
        <taxon>Ostariophysi</taxon>
        <taxon>Cypriniformes</taxon>
        <taxon>Cyprinidae</taxon>
        <taxon>Labeoninae</taxon>
        <taxon>Labeonini</taxon>
        <taxon>Cirrhinus</taxon>
    </lineage>
</organism>
<dbReference type="Proteomes" id="UP001529510">
    <property type="component" value="Unassembled WGS sequence"/>
</dbReference>
<evidence type="ECO:0000256" key="1">
    <source>
        <dbReference type="SAM" id="MobiDB-lite"/>
    </source>
</evidence>
<sequence length="235" mass="25443">MSVHSTGHQRLKLVAPDRTVDAFGEGPPPKPKPGRSPSSLSLLESRFRQEPKDPEQPRTGIGANPLSAVSSAVSSASIPKFSLFGDDEEEASGNHLSKVRLKDRGLKVSLEVLVPNNKDPNLVDQDLNKDPNLGDQGPNSRDLNLVDQGPNSRDLNLVDQDLNSKDLNLEDRDLNSKGPNLEDQDFNSKGPNLEDQDLNSKGPNLEDQAPSNKGLGNLVQGLQQNPVDLNSRANL</sequence>
<reference evidence="2 3" key="1">
    <citation type="submission" date="2024-05" db="EMBL/GenBank/DDBJ databases">
        <title>Genome sequencing and assembly of Indian major carp, Cirrhinus mrigala (Hamilton, 1822).</title>
        <authorList>
            <person name="Mohindra V."/>
            <person name="Chowdhury L.M."/>
            <person name="Lal K."/>
            <person name="Jena J.K."/>
        </authorList>
    </citation>
    <scope>NUCLEOTIDE SEQUENCE [LARGE SCALE GENOMIC DNA]</scope>
    <source>
        <strain evidence="2">CM1030</strain>
        <tissue evidence="2">Blood</tissue>
    </source>
</reference>